<proteinExistence type="predicted"/>
<feature type="compositionally biased region" description="Basic and acidic residues" evidence="1">
    <location>
        <begin position="293"/>
        <end position="307"/>
    </location>
</feature>
<gene>
    <name evidence="2" type="ORF">B0H16DRAFT_1474063</name>
</gene>
<feature type="region of interest" description="Disordered" evidence="1">
    <location>
        <begin position="293"/>
        <end position="330"/>
    </location>
</feature>
<accession>A0AAD7HHV9</accession>
<reference evidence="2" key="1">
    <citation type="submission" date="2023-03" db="EMBL/GenBank/DDBJ databases">
        <title>Massive genome expansion in bonnet fungi (Mycena s.s.) driven by repeated elements and novel gene families across ecological guilds.</title>
        <authorList>
            <consortium name="Lawrence Berkeley National Laboratory"/>
            <person name="Harder C.B."/>
            <person name="Miyauchi S."/>
            <person name="Viragh M."/>
            <person name="Kuo A."/>
            <person name="Thoen E."/>
            <person name="Andreopoulos B."/>
            <person name="Lu D."/>
            <person name="Skrede I."/>
            <person name="Drula E."/>
            <person name="Henrissat B."/>
            <person name="Morin E."/>
            <person name="Kohler A."/>
            <person name="Barry K."/>
            <person name="LaButti K."/>
            <person name="Morin E."/>
            <person name="Salamov A."/>
            <person name="Lipzen A."/>
            <person name="Mereny Z."/>
            <person name="Hegedus B."/>
            <person name="Baldrian P."/>
            <person name="Stursova M."/>
            <person name="Weitz H."/>
            <person name="Taylor A."/>
            <person name="Grigoriev I.V."/>
            <person name="Nagy L.G."/>
            <person name="Martin F."/>
            <person name="Kauserud H."/>
        </authorList>
    </citation>
    <scope>NUCLEOTIDE SEQUENCE</scope>
    <source>
        <strain evidence="2">CBHHK182m</strain>
    </source>
</reference>
<sequence length="459" mass="51254">MYSILTCLRRWATRISFEAGANVEQHDEGMDSWEREAMGLADRGTGEVADTGFEAEMQKSSASKEEAGCRRGRGGSLNRLEGSAPNRIEHMRDGDVVDAGAGNREEEPRQTHMFGIHRAAVQRVRVESQNLPPASVYIRDDFCSRTRVGFIAASIFGPKGPGRVWRLNIAVVVDGKHECGNDACHPEFTRPSLALNIHVGFPWLRSCDTWPQAASQMVYADISFPISRYSPAEYLHFKLRCAFFHFVEHKLTAAYVATCFPMNEVLPSVVRNIPRVRAVLVFLPNLLTTKAGHKTDPEHTAREHANECAETPGSTPGWVMQSRSDSSIAPSDRVTPYLAVVEYLLRERTGNNTDSEHTHLFPRAYNLPAYASQRKARPRSAGLPPPGRSDDSGSKFAFQMNQDITPDPEYTRHLVRLQAGSLHVGTNCVETLHFLDNTRSAFRRSSEEIPFREKEAISS</sequence>
<organism evidence="2 3">
    <name type="scientific">Mycena metata</name>
    <dbReference type="NCBI Taxonomy" id="1033252"/>
    <lineage>
        <taxon>Eukaryota</taxon>
        <taxon>Fungi</taxon>
        <taxon>Dikarya</taxon>
        <taxon>Basidiomycota</taxon>
        <taxon>Agaricomycotina</taxon>
        <taxon>Agaricomycetes</taxon>
        <taxon>Agaricomycetidae</taxon>
        <taxon>Agaricales</taxon>
        <taxon>Marasmiineae</taxon>
        <taxon>Mycenaceae</taxon>
        <taxon>Mycena</taxon>
    </lineage>
</organism>
<dbReference type="AlphaFoldDB" id="A0AAD7HHV9"/>
<name>A0AAD7HHV9_9AGAR</name>
<feature type="region of interest" description="Disordered" evidence="1">
    <location>
        <begin position="371"/>
        <end position="395"/>
    </location>
</feature>
<dbReference type="EMBL" id="JARKIB010000233">
    <property type="protein sequence ID" value="KAJ7721121.1"/>
    <property type="molecule type" value="Genomic_DNA"/>
</dbReference>
<comment type="caution">
    <text evidence="2">The sequence shown here is derived from an EMBL/GenBank/DDBJ whole genome shotgun (WGS) entry which is preliminary data.</text>
</comment>
<keyword evidence="3" id="KW-1185">Reference proteome</keyword>
<feature type="region of interest" description="Disordered" evidence="1">
    <location>
        <begin position="57"/>
        <end position="82"/>
    </location>
</feature>
<evidence type="ECO:0000256" key="1">
    <source>
        <dbReference type="SAM" id="MobiDB-lite"/>
    </source>
</evidence>
<evidence type="ECO:0000313" key="3">
    <source>
        <dbReference type="Proteomes" id="UP001215598"/>
    </source>
</evidence>
<dbReference type="Proteomes" id="UP001215598">
    <property type="component" value="Unassembled WGS sequence"/>
</dbReference>
<protein>
    <submittedName>
        <fullName evidence="2">Uncharacterized protein</fullName>
    </submittedName>
</protein>
<evidence type="ECO:0000313" key="2">
    <source>
        <dbReference type="EMBL" id="KAJ7721121.1"/>
    </source>
</evidence>